<sequence>MLASVLLAALPAATASQLQLPPLLGRHPVGTISLEFTDHSRTAPSTASNVTANSTEPRRLMVSVFYPTTNISIHSGNHSRAPYFSTATSAAAFDTYIGNATGLLTNLLTWAYEGTPIVPSNTSVLLFSHGLGSSRLLHTAFLEDLASRGWVVVAPDHPYDALYTEYPDGSFARMPNSALDDFPNELPGLVDIRVKDVQFIANLLKNGTLLPRLSSPPTIGILGHSLGGNTAAQAVANNTSTFPCGANFDGGIFGPVATTGLDQPFLQIGAANHNQTTDATFSNFWDVLKGFRREFTVNGTVHQSFMDLPVLRDTLGDDYPAELHNQSGTEPGSRLLEIETSLIDAFFRFCLTKTKPSDNLDQVAKNLSPDISAREMW</sequence>
<dbReference type="EC" id="3.1.1.47" evidence="1"/>
<organism evidence="6 7">
    <name type="scientific">Sporothrix stenoceras</name>
    <dbReference type="NCBI Taxonomy" id="5173"/>
    <lineage>
        <taxon>Eukaryota</taxon>
        <taxon>Fungi</taxon>
        <taxon>Dikarya</taxon>
        <taxon>Ascomycota</taxon>
        <taxon>Pezizomycotina</taxon>
        <taxon>Sordariomycetes</taxon>
        <taxon>Sordariomycetidae</taxon>
        <taxon>Ophiostomatales</taxon>
        <taxon>Ophiostomataceae</taxon>
        <taxon>Sporothrix</taxon>
    </lineage>
</organism>
<evidence type="ECO:0000256" key="1">
    <source>
        <dbReference type="ARBA" id="ARBA00013201"/>
    </source>
</evidence>
<dbReference type="Gene3D" id="3.40.50.1820">
    <property type="entry name" value="alpha/beta hydrolase"/>
    <property type="match status" value="1"/>
</dbReference>
<accession>A0ABR3Z8N6</accession>
<keyword evidence="3" id="KW-0442">Lipid degradation</keyword>
<keyword evidence="4" id="KW-0443">Lipid metabolism</keyword>
<evidence type="ECO:0000313" key="7">
    <source>
        <dbReference type="Proteomes" id="UP001583186"/>
    </source>
</evidence>
<reference evidence="6 7" key="1">
    <citation type="journal article" date="2024" name="IMA Fungus">
        <title>IMA Genome - F19 : A genome assembly and annotation guide to empower mycologists, including annotated draft genome sequences of Ceratocystis pirilliformis, Diaporthe australafricana, Fusarium ophioides, Paecilomyces lecythidis, and Sporothrix stenoceras.</title>
        <authorList>
            <person name="Aylward J."/>
            <person name="Wilson A.M."/>
            <person name="Visagie C.M."/>
            <person name="Spraker J."/>
            <person name="Barnes I."/>
            <person name="Buitendag C."/>
            <person name="Ceriani C."/>
            <person name="Del Mar Angel L."/>
            <person name="du Plessis D."/>
            <person name="Fuchs T."/>
            <person name="Gasser K."/>
            <person name="Kramer D."/>
            <person name="Li W."/>
            <person name="Munsamy K."/>
            <person name="Piso A."/>
            <person name="Price J.L."/>
            <person name="Sonnekus B."/>
            <person name="Thomas C."/>
            <person name="van der Nest A."/>
            <person name="van Dijk A."/>
            <person name="van Heerden A."/>
            <person name="van Vuuren N."/>
            <person name="Yilmaz N."/>
            <person name="Duong T.A."/>
            <person name="van der Merwe N.A."/>
            <person name="Wingfield M.J."/>
            <person name="Wingfield B.D."/>
        </authorList>
    </citation>
    <scope>NUCLEOTIDE SEQUENCE [LARGE SCALE GENOMIC DNA]</scope>
    <source>
        <strain evidence="6 7">CMW 5346</strain>
    </source>
</reference>
<dbReference type="InterPro" id="IPR029058">
    <property type="entry name" value="AB_hydrolase_fold"/>
</dbReference>
<dbReference type="EMBL" id="JAWCUI010000020">
    <property type="protein sequence ID" value="KAL1897025.1"/>
    <property type="molecule type" value="Genomic_DNA"/>
</dbReference>
<proteinExistence type="predicted"/>
<dbReference type="PANTHER" id="PTHR10272:SF14">
    <property type="entry name" value="PAF ACETYLHYDROLASE FAMILY PROTEIN"/>
    <property type="match status" value="1"/>
</dbReference>
<keyword evidence="2" id="KW-0378">Hydrolase</keyword>
<name>A0ABR3Z8N6_9PEZI</name>
<evidence type="ECO:0000256" key="4">
    <source>
        <dbReference type="ARBA" id="ARBA00023098"/>
    </source>
</evidence>
<gene>
    <name evidence="6" type="ORF">Sste5346_004229</name>
</gene>
<dbReference type="SUPFAM" id="SSF53474">
    <property type="entry name" value="alpha/beta-Hydrolases"/>
    <property type="match status" value="1"/>
</dbReference>
<comment type="caution">
    <text evidence="6">The sequence shown here is derived from an EMBL/GenBank/DDBJ whole genome shotgun (WGS) entry which is preliminary data.</text>
</comment>
<dbReference type="Pfam" id="PF03403">
    <property type="entry name" value="PAF-AH_p_II"/>
    <property type="match status" value="2"/>
</dbReference>
<keyword evidence="5" id="KW-0732">Signal</keyword>
<feature type="chain" id="PRO_5045163231" description="1-alkyl-2-acetylglycerophosphocholine esterase" evidence="5">
    <location>
        <begin position="16"/>
        <end position="377"/>
    </location>
</feature>
<protein>
    <recommendedName>
        <fullName evidence="1">1-alkyl-2-acetylglycerophosphocholine esterase</fullName>
        <ecNumber evidence="1">3.1.1.47</ecNumber>
    </recommendedName>
</protein>
<evidence type="ECO:0000313" key="6">
    <source>
        <dbReference type="EMBL" id="KAL1897025.1"/>
    </source>
</evidence>
<dbReference type="Proteomes" id="UP001583186">
    <property type="component" value="Unassembled WGS sequence"/>
</dbReference>
<keyword evidence="7" id="KW-1185">Reference proteome</keyword>
<dbReference type="PANTHER" id="PTHR10272">
    <property type="entry name" value="PLATELET-ACTIVATING FACTOR ACETYLHYDROLASE"/>
    <property type="match status" value="1"/>
</dbReference>
<evidence type="ECO:0000256" key="3">
    <source>
        <dbReference type="ARBA" id="ARBA00022963"/>
    </source>
</evidence>
<feature type="signal peptide" evidence="5">
    <location>
        <begin position="1"/>
        <end position="15"/>
    </location>
</feature>
<evidence type="ECO:0000256" key="5">
    <source>
        <dbReference type="SAM" id="SignalP"/>
    </source>
</evidence>
<evidence type="ECO:0000256" key="2">
    <source>
        <dbReference type="ARBA" id="ARBA00022801"/>
    </source>
</evidence>